<evidence type="ECO:0000313" key="2">
    <source>
        <dbReference type="Proteomes" id="UP000283458"/>
    </source>
</evidence>
<dbReference type="RefSeq" id="WP_119834296.1">
    <property type="nucleotide sequence ID" value="NZ_QYUL01000008.1"/>
</dbReference>
<keyword evidence="2" id="KW-1185">Reference proteome</keyword>
<reference evidence="1 2" key="1">
    <citation type="submission" date="2018-09" db="EMBL/GenBank/DDBJ databases">
        <authorList>
            <person name="Zhu H."/>
        </authorList>
    </citation>
    <scope>NUCLEOTIDE SEQUENCE [LARGE SCALE GENOMIC DNA]</scope>
    <source>
        <strain evidence="1 2">K2W22B-5</strain>
    </source>
</reference>
<protein>
    <submittedName>
        <fullName evidence="1">Uncharacterized protein</fullName>
    </submittedName>
</protein>
<dbReference type="AlphaFoldDB" id="A0A418VJX8"/>
<accession>A0A418VJX8</accession>
<organism evidence="1 2">
    <name type="scientific">Azospirillum cavernae</name>
    <dbReference type="NCBI Taxonomy" id="2320860"/>
    <lineage>
        <taxon>Bacteria</taxon>
        <taxon>Pseudomonadati</taxon>
        <taxon>Pseudomonadota</taxon>
        <taxon>Alphaproteobacteria</taxon>
        <taxon>Rhodospirillales</taxon>
        <taxon>Azospirillaceae</taxon>
        <taxon>Azospirillum</taxon>
    </lineage>
</organism>
<comment type="caution">
    <text evidence="1">The sequence shown here is derived from an EMBL/GenBank/DDBJ whole genome shotgun (WGS) entry which is preliminary data.</text>
</comment>
<dbReference type="EMBL" id="QYUL01000008">
    <property type="protein sequence ID" value="RJF76448.1"/>
    <property type="molecule type" value="Genomic_DNA"/>
</dbReference>
<proteinExistence type="predicted"/>
<dbReference type="Proteomes" id="UP000283458">
    <property type="component" value="Unassembled WGS sequence"/>
</dbReference>
<name>A0A418VJX8_9PROT</name>
<gene>
    <name evidence="1" type="ORF">D3877_29115</name>
</gene>
<evidence type="ECO:0000313" key="1">
    <source>
        <dbReference type="EMBL" id="RJF76448.1"/>
    </source>
</evidence>
<dbReference type="OrthoDB" id="10014864at2"/>
<sequence>MTSTTPLHPDDLAEDYEDPRTRNLMQALHAAFDNIDFGYHSKTVNQDANAARRLPGLTLVSKGALALVGRDACAEALRAFLTGIPDDPRLSGIVRRGWGSPEGPVAIAGEEVWIKIDIFETGRRVPNDVMSHVMTKSERAMDEAEFVPLDIGHWAWPENDGSTSMVAETTASSN</sequence>